<reference evidence="22" key="1">
    <citation type="submission" date="2023-07" db="EMBL/GenBank/DDBJ databases">
        <title>The carbon used by Thiothrix.</title>
        <authorList>
            <person name="Chen L."/>
        </authorList>
    </citation>
    <scope>NUCLEOTIDE SEQUENCE [LARGE SCALE GENOMIC DNA]</scope>
</reference>
<feature type="domain" description="AAA" evidence="19">
    <location>
        <begin position="563"/>
        <end position="682"/>
    </location>
</feature>
<evidence type="ECO:0000256" key="2">
    <source>
        <dbReference type="ARBA" id="ARBA00007316"/>
    </source>
</evidence>
<evidence type="ECO:0000256" key="11">
    <source>
        <dbReference type="ARBA" id="ARBA00022840"/>
    </source>
</evidence>
<proteinExistence type="inferred from homology"/>
<reference evidence="21 22" key="2">
    <citation type="submission" date="2024-01" db="EMBL/GenBank/DDBJ databases">
        <authorList>
            <person name="Xie X."/>
        </authorList>
    </citation>
    <scope>NUCLEOTIDE SEQUENCE [LARGE SCALE GENOMIC DNA]</scope>
    <source>
        <strain evidence="21">SCUT-1</strain>
    </source>
</reference>
<evidence type="ECO:0000256" key="5">
    <source>
        <dbReference type="ARBA" id="ARBA00022475"/>
    </source>
</evidence>
<evidence type="ECO:0000256" key="10">
    <source>
        <dbReference type="ARBA" id="ARBA00022777"/>
    </source>
</evidence>
<evidence type="ECO:0000256" key="1">
    <source>
        <dbReference type="ARBA" id="ARBA00004429"/>
    </source>
</evidence>
<dbReference type="Pfam" id="PF02706">
    <property type="entry name" value="Wzz"/>
    <property type="match status" value="1"/>
</dbReference>
<keyword evidence="6" id="KW-0997">Cell inner membrane</keyword>
<keyword evidence="12 17" id="KW-1133">Transmembrane helix</keyword>
<dbReference type="EC" id="2.7.10.2" evidence="4"/>
<dbReference type="Gene3D" id="3.40.50.300">
    <property type="entry name" value="P-loop containing nucleotide triphosphate hydrolases"/>
    <property type="match status" value="1"/>
</dbReference>
<evidence type="ECO:0000313" key="22">
    <source>
        <dbReference type="Proteomes" id="UP001308005"/>
    </source>
</evidence>
<dbReference type="InterPro" id="IPR005702">
    <property type="entry name" value="Wzc-like_C"/>
</dbReference>
<dbReference type="PANTHER" id="PTHR32309">
    <property type="entry name" value="TYROSINE-PROTEIN KINASE"/>
    <property type="match status" value="1"/>
</dbReference>
<evidence type="ECO:0000256" key="13">
    <source>
        <dbReference type="ARBA" id="ARBA00023136"/>
    </source>
</evidence>
<dbReference type="InterPro" id="IPR050445">
    <property type="entry name" value="Bact_polysacc_biosynth/exp"/>
</dbReference>
<evidence type="ECO:0000313" key="21">
    <source>
        <dbReference type="EMBL" id="MEB4592638.1"/>
    </source>
</evidence>
<comment type="similarity">
    <text evidence="3">Belongs to the etk/wzc family.</text>
</comment>
<keyword evidence="5" id="KW-1003">Cell membrane</keyword>
<feature type="domain" description="Tyrosine-protein kinase G-rich" evidence="20">
    <location>
        <begin position="409"/>
        <end position="479"/>
    </location>
</feature>
<dbReference type="EMBL" id="JAYMYJ010000140">
    <property type="protein sequence ID" value="MEB4592638.1"/>
    <property type="molecule type" value="Genomic_DNA"/>
</dbReference>
<dbReference type="InterPro" id="IPR027417">
    <property type="entry name" value="P-loop_NTPase"/>
</dbReference>
<dbReference type="InterPro" id="IPR025669">
    <property type="entry name" value="AAA_dom"/>
</dbReference>
<evidence type="ECO:0000256" key="15">
    <source>
        <dbReference type="ARBA" id="ARBA00051245"/>
    </source>
</evidence>
<evidence type="ECO:0000256" key="8">
    <source>
        <dbReference type="ARBA" id="ARBA00022692"/>
    </source>
</evidence>
<evidence type="ECO:0000259" key="20">
    <source>
        <dbReference type="Pfam" id="PF13807"/>
    </source>
</evidence>
<evidence type="ECO:0000256" key="16">
    <source>
        <dbReference type="SAM" id="Coils"/>
    </source>
</evidence>
<dbReference type="NCBIfam" id="TIGR01007">
    <property type="entry name" value="eps_fam"/>
    <property type="match status" value="1"/>
</dbReference>
<evidence type="ECO:0000256" key="14">
    <source>
        <dbReference type="ARBA" id="ARBA00023137"/>
    </source>
</evidence>
<evidence type="ECO:0000256" key="17">
    <source>
        <dbReference type="SAM" id="Phobius"/>
    </source>
</evidence>
<keyword evidence="9" id="KW-0547">Nucleotide-binding</keyword>
<accession>A0ABU6D2U5</accession>
<comment type="catalytic activity">
    <reaction evidence="15">
        <text>L-tyrosyl-[protein] + ATP = O-phospho-L-tyrosyl-[protein] + ADP + H(+)</text>
        <dbReference type="Rhea" id="RHEA:10596"/>
        <dbReference type="Rhea" id="RHEA-COMP:10136"/>
        <dbReference type="Rhea" id="RHEA-COMP:20101"/>
        <dbReference type="ChEBI" id="CHEBI:15378"/>
        <dbReference type="ChEBI" id="CHEBI:30616"/>
        <dbReference type="ChEBI" id="CHEBI:46858"/>
        <dbReference type="ChEBI" id="CHEBI:61978"/>
        <dbReference type="ChEBI" id="CHEBI:456216"/>
        <dbReference type="EC" id="2.7.10.2"/>
    </reaction>
</comment>
<evidence type="ECO:0000259" key="19">
    <source>
        <dbReference type="Pfam" id="PF13614"/>
    </source>
</evidence>
<keyword evidence="22" id="KW-1185">Reference proteome</keyword>
<feature type="transmembrane region" description="Helical" evidence="17">
    <location>
        <begin position="54"/>
        <end position="73"/>
    </location>
</feature>
<keyword evidence="13 17" id="KW-0472">Membrane</keyword>
<feature type="domain" description="Polysaccharide chain length determinant N-terminal" evidence="18">
    <location>
        <begin position="39"/>
        <end position="133"/>
    </location>
</feature>
<feature type="coiled-coil region" evidence="16">
    <location>
        <begin position="224"/>
        <end position="258"/>
    </location>
</feature>
<keyword evidence="16" id="KW-0175">Coiled coil</keyword>
<dbReference type="Proteomes" id="UP001308005">
    <property type="component" value="Unassembled WGS sequence"/>
</dbReference>
<dbReference type="CDD" id="cd05387">
    <property type="entry name" value="BY-kinase"/>
    <property type="match status" value="1"/>
</dbReference>
<evidence type="ECO:0000259" key="18">
    <source>
        <dbReference type="Pfam" id="PF02706"/>
    </source>
</evidence>
<keyword evidence="8 17" id="KW-0812">Transmembrane</keyword>
<keyword evidence="11" id="KW-0067">ATP-binding</keyword>
<name>A0ABU6D2U5_9GAMM</name>
<comment type="similarity">
    <text evidence="2">Belongs to the CpsD/CapB family.</text>
</comment>
<dbReference type="SUPFAM" id="SSF52540">
    <property type="entry name" value="P-loop containing nucleoside triphosphate hydrolases"/>
    <property type="match status" value="1"/>
</dbReference>
<evidence type="ECO:0000256" key="6">
    <source>
        <dbReference type="ARBA" id="ARBA00022519"/>
    </source>
</evidence>
<organism evidence="21 22">
    <name type="scientific">Candidatus Thiothrix phosphatis</name>
    <dbReference type="NCBI Taxonomy" id="3112415"/>
    <lineage>
        <taxon>Bacteria</taxon>
        <taxon>Pseudomonadati</taxon>
        <taxon>Pseudomonadota</taxon>
        <taxon>Gammaproteobacteria</taxon>
        <taxon>Thiotrichales</taxon>
        <taxon>Thiotrichaceae</taxon>
        <taxon>Thiothrix</taxon>
    </lineage>
</organism>
<keyword evidence="10" id="KW-0418">Kinase</keyword>
<feature type="coiled-coil region" evidence="16">
    <location>
        <begin position="314"/>
        <end position="388"/>
    </location>
</feature>
<dbReference type="Pfam" id="PF13614">
    <property type="entry name" value="AAA_31"/>
    <property type="match status" value="1"/>
</dbReference>
<evidence type="ECO:0000256" key="4">
    <source>
        <dbReference type="ARBA" id="ARBA00011903"/>
    </source>
</evidence>
<dbReference type="PANTHER" id="PTHR32309:SF13">
    <property type="entry name" value="FERRIC ENTEROBACTIN TRANSPORT PROTEIN FEPE"/>
    <property type="match status" value="1"/>
</dbReference>
<sequence length="752" mass="82295">MENYYTSQSKSLDVRATGGGQVIEYIPIEDVSPRPQTEEFGFGELWRRLMQRKWLLLGTAISVFTLAVIITLLSPNVYRATTTLQVTPDDARVLNLGDGADAARAPMSEREFYQTQTELLNSERLTKSTIDKLGVASRFEGGDSLKEKLYGWLTGVKQSISGDSQVEHKLSSVEENFKHFLSVYPVENSQIFKISFDNTDPKLTADVVNTLADGYKQMSFDLRNERVAHTKETLSKKLEEAKKELETSESKLVKYAKSQGIITLDGDRSSASGVLDSLNAALTDAKGARIAAEAAYNRSKNVAGADRTLENPAIQILKEELAKAQAEYNDKSRLFKPGFPEMQQLQGRINELSSNIARESASIDTTARSKLKAEYEAAKQREGELTAEVKRQEGVLMGQRDKSVDYNTLQRKVEADRRNYEGLLTRLNEVRLAEDSGASNVAIVDKASVPSKPYAPNIPMNLGMGAAIGLLLGLLAAILADIMDDRLRSVEDMKRAVGSLPVLGVIPYISGRNNKNVLALRGQVGSSFMLEAFRSLRENILMMKAPSHHGLGLVVNVTSPSPGEGKTTTAVNLATVFAYTGKKVLLVDCDMRHPEAHNKLGLGNRMGVSDFLLGEKEIGDIIQETTVQNLSAISAGSAVPNPTELLAGERFTALLSEAEGMFDHIIVDGPPVMGLADALIISNRAGNTIFVSAYSQTRKRNLKDAFGRLGQAQCHVIGTVLTKMKSPEVSNKYYGYPSRYPRSSQTAMVATH</sequence>
<evidence type="ECO:0000256" key="3">
    <source>
        <dbReference type="ARBA" id="ARBA00008883"/>
    </source>
</evidence>
<dbReference type="InterPro" id="IPR032807">
    <property type="entry name" value="GNVR"/>
</dbReference>
<comment type="subcellular location">
    <subcellularLocation>
        <location evidence="1">Cell inner membrane</location>
        <topology evidence="1">Multi-pass membrane protein</topology>
    </subcellularLocation>
</comment>
<dbReference type="RefSeq" id="WP_324697042.1">
    <property type="nucleotide sequence ID" value="NZ_JAYMYJ010000140.1"/>
</dbReference>
<evidence type="ECO:0000256" key="7">
    <source>
        <dbReference type="ARBA" id="ARBA00022679"/>
    </source>
</evidence>
<keyword evidence="7 21" id="KW-0808">Transferase</keyword>
<evidence type="ECO:0000256" key="12">
    <source>
        <dbReference type="ARBA" id="ARBA00022989"/>
    </source>
</evidence>
<gene>
    <name evidence="21" type="ORF">VSS37_16765</name>
</gene>
<dbReference type="GO" id="GO:0004715">
    <property type="term" value="F:non-membrane spanning protein tyrosine kinase activity"/>
    <property type="evidence" value="ECO:0007669"/>
    <property type="project" value="UniProtKB-EC"/>
</dbReference>
<comment type="caution">
    <text evidence="21">The sequence shown here is derived from an EMBL/GenBank/DDBJ whole genome shotgun (WGS) entry which is preliminary data.</text>
</comment>
<evidence type="ECO:0000256" key="9">
    <source>
        <dbReference type="ARBA" id="ARBA00022741"/>
    </source>
</evidence>
<protein>
    <recommendedName>
        <fullName evidence="4">non-specific protein-tyrosine kinase</fullName>
        <ecNumber evidence="4">2.7.10.2</ecNumber>
    </recommendedName>
</protein>
<keyword evidence="14" id="KW-0829">Tyrosine-protein kinase</keyword>
<dbReference type="Pfam" id="PF13807">
    <property type="entry name" value="GNVR"/>
    <property type="match status" value="1"/>
</dbReference>
<dbReference type="InterPro" id="IPR003856">
    <property type="entry name" value="LPS_length_determ_N"/>
</dbReference>